<dbReference type="InterPro" id="IPR053824">
    <property type="entry name" value="DUF7010"/>
</dbReference>
<accession>A0A060QMB9</accession>
<evidence type="ECO:0000313" key="3">
    <source>
        <dbReference type="Proteomes" id="UP000027583"/>
    </source>
</evidence>
<proteinExistence type="predicted"/>
<keyword evidence="1" id="KW-0812">Transmembrane</keyword>
<dbReference type="Pfam" id="PF22765">
    <property type="entry name" value="DUF7010"/>
    <property type="match status" value="1"/>
</dbReference>
<dbReference type="Proteomes" id="UP000027583">
    <property type="component" value="Unassembled WGS sequence"/>
</dbReference>
<dbReference type="AlphaFoldDB" id="A0A060QMB9"/>
<evidence type="ECO:0000313" key="2">
    <source>
        <dbReference type="EMBL" id="CDG41257.1"/>
    </source>
</evidence>
<comment type="caution">
    <text evidence="2">The sequence shown here is derived from an EMBL/GenBank/DDBJ whole genome shotgun (WGS) entry which is preliminary data.</text>
</comment>
<dbReference type="EMBL" id="CBLX010000027">
    <property type="protein sequence ID" value="CDG41257.1"/>
    <property type="molecule type" value="Genomic_DNA"/>
</dbReference>
<feature type="transmembrane region" description="Helical" evidence="1">
    <location>
        <begin position="66"/>
        <end position="85"/>
    </location>
</feature>
<feature type="transmembrane region" description="Helical" evidence="1">
    <location>
        <begin position="28"/>
        <end position="45"/>
    </location>
</feature>
<sequence>MSAMPLGGLISWSSLALAGVWMGDKLPLFSVFMAAAIPFPLALLIDKLRGQVGLRVVNRHNPITQLFMRFITVTSVLVPFAIIAARTAHDPAILFLGITIFSGIVWVPHGWGANDPAGFRHFLLRSVLAYLAYLLARPAVRDAAIAGAAALSYLYAIAAMRRPMRRTLGPSSDRIAPTRNRHEGEEWVSRTRTPLCTILRRTTRLPLHRTQKFCNRVFSGVPSV</sequence>
<keyword evidence="1" id="KW-1133">Transmembrane helix</keyword>
<gene>
    <name evidence="2" type="ORF">ASAP_3212</name>
</gene>
<feature type="transmembrane region" description="Helical" evidence="1">
    <location>
        <begin position="91"/>
        <end position="107"/>
    </location>
</feature>
<organism evidence="2 3">
    <name type="scientific">Asaia bogorensis</name>
    <dbReference type="NCBI Taxonomy" id="91915"/>
    <lineage>
        <taxon>Bacteria</taxon>
        <taxon>Pseudomonadati</taxon>
        <taxon>Pseudomonadota</taxon>
        <taxon>Alphaproteobacteria</taxon>
        <taxon>Acetobacterales</taxon>
        <taxon>Acetobacteraceae</taxon>
        <taxon>Asaia</taxon>
    </lineage>
</organism>
<reference evidence="2 3" key="1">
    <citation type="journal article" date="2014" name="Genome Biol. Evol.">
        <title>Acetic acid bacteria genomes reveal functional traits for adaptation to life in insect guts.</title>
        <authorList>
            <person name="Chouaia B."/>
            <person name="Gaiarsa S."/>
            <person name="Crotti E."/>
            <person name="Comandatore F."/>
            <person name="Degli Esposti M."/>
            <person name="Ricci I."/>
            <person name="Alma A."/>
            <person name="Favia G."/>
            <person name="Bandi C."/>
            <person name="Daffonchio D."/>
        </authorList>
    </citation>
    <scope>NUCLEOTIDE SEQUENCE [LARGE SCALE GENOMIC DNA]</scope>
    <source>
        <strain evidence="2 3">SF2.1</strain>
    </source>
</reference>
<evidence type="ECO:0000256" key="1">
    <source>
        <dbReference type="SAM" id="Phobius"/>
    </source>
</evidence>
<keyword evidence="1" id="KW-0472">Membrane</keyword>
<dbReference type="RefSeq" id="WP_023979570.1">
    <property type="nucleotide sequence ID" value="NZ_CBLX010000027.1"/>
</dbReference>
<feature type="transmembrane region" description="Helical" evidence="1">
    <location>
        <begin position="142"/>
        <end position="160"/>
    </location>
</feature>
<feature type="transmembrane region" description="Helical" evidence="1">
    <location>
        <begin position="119"/>
        <end position="136"/>
    </location>
</feature>
<protein>
    <submittedName>
        <fullName evidence="2">Uncharacterized protein</fullName>
    </submittedName>
</protein>
<reference evidence="2 3" key="2">
    <citation type="journal article" date="2014" name="PLoS ONE">
        <title>Evolution of mitochondria reconstructed from the energy metabolism of living bacteria.</title>
        <authorList>
            <person name="Degli Esposti M."/>
            <person name="Chouaia B."/>
            <person name="Comandatore F."/>
            <person name="Crotti E."/>
            <person name="Sassera D."/>
            <person name="Lievens P.M."/>
            <person name="Daffonchio D."/>
            <person name="Bandi C."/>
        </authorList>
    </citation>
    <scope>NUCLEOTIDE SEQUENCE [LARGE SCALE GENOMIC DNA]</scope>
    <source>
        <strain evidence="2 3">SF2.1</strain>
    </source>
</reference>
<name>A0A060QMB9_9PROT</name>